<gene>
    <name evidence="4" type="ORF">SAMN05444274_104119</name>
</gene>
<dbReference type="CDD" id="cd01427">
    <property type="entry name" value="HAD_like"/>
    <property type="match status" value="1"/>
</dbReference>
<evidence type="ECO:0000256" key="2">
    <source>
        <dbReference type="ARBA" id="ARBA00022777"/>
    </source>
</evidence>
<dbReference type="InterPro" id="IPR036412">
    <property type="entry name" value="HAD-like_sf"/>
</dbReference>
<dbReference type="Gene3D" id="3.40.1190.20">
    <property type="match status" value="1"/>
</dbReference>
<dbReference type="AlphaFoldDB" id="A0A1M5A077"/>
<sequence>MNKEQLQKVLSDINKVKIAVVGDFCLDAYWFIDESKSEISIETGQKTRPVREQRYSLGGAGNVTNNLTAMGVQDVRAFGVIGSDPYGTEMVKIMQKNGINPDNLLVQEEDWSTHVYTKPYVGDFEEGRIDFGNYNHLSVETADLLIQKLKNIVPEVDVIIINQQVLSGIHTEYFKQELVKVIQSFPEKIFIVDSRNYNDFYDGAYRKMNDTEAARLFGLEKDATDVVLYSEVKEAALFLYEKFGKPMFITRGSRGSVVVDENGVTDIYGLMIISKVDTVGAGDSYLAGAASALAAGYTMKDAAEIGSYVAGVTVQKLFQTGTASPEEIMSIGTDPDYVYSPELAEDTRHAIYFEDTEIEIVNEWPDKLNISHAIFDHDGTISTLREGWEHIMQPMMMKAILGEHFQDADEALYHKVQNRVVDFIDKTTGIQTLVQMKGLVDLVKEFDLVPESEILDEFGYKKIYNDDLLKMVRVREAKLSRNELSLEDVTLKNAVKLLETLHKAGVTLYLASGTDEEDVKNEARILGYAHLFTGGIYGAVGDVTKEAKKMVLDRILNDIGDAGNSQVAAFGDGPVEIRETRKRGGVTIGIASNEVKRHSLNESKRSRLIKAGADIVIPDFSQLPKLLQVLNIQA</sequence>
<dbReference type="SUPFAM" id="SSF56784">
    <property type="entry name" value="HAD-like"/>
    <property type="match status" value="1"/>
</dbReference>
<dbReference type="InterPro" id="IPR023214">
    <property type="entry name" value="HAD_sf"/>
</dbReference>
<evidence type="ECO:0000256" key="1">
    <source>
        <dbReference type="ARBA" id="ARBA00022679"/>
    </source>
</evidence>
<dbReference type="Gene3D" id="3.40.50.1000">
    <property type="entry name" value="HAD superfamily/HAD-like"/>
    <property type="match status" value="1"/>
</dbReference>
<dbReference type="SFLD" id="SFLDG01129">
    <property type="entry name" value="C1.5:_HAD__Beta-PGM__Phosphata"/>
    <property type="match status" value="1"/>
</dbReference>
<dbReference type="InterPro" id="IPR002173">
    <property type="entry name" value="Carboh/pur_kinase_PfkB_CS"/>
</dbReference>
<dbReference type="OrthoDB" id="9813569at2"/>
<keyword evidence="1" id="KW-0808">Transferase</keyword>
<reference evidence="4 5" key="1">
    <citation type="submission" date="2016-11" db="EMBL/GenBank/DDBJ databases">
        <authorList>
            <person name="Jaros S."/>
            <person name="Januszkiewicz K."/>
            <person name="Wedrychowicz H."/>
        </authorList>
    </citation>
    <scope>NUCLEOTIDE SEQUENCE [LARGE SCALE GENOMIC DNA]</scope>
    <source>
        <strain evidence="4 5">DSM 26910</strain>
    </source>
</reference>
<dbReference type="Pfam" id="PF00702">
    <property type="entry name" value="Hydrolase"/>
    <property type="match status" value="1"/>
</dbReference>
<dbReference type="PANTHER" id="PTHR46969">
    <property type="entry name" value="BIFUNCTIONAL PROTEIN HLDE"/>
    <property type="match status" value="1"/>
</dbReference>
<accession>A0A1M5A077</accession>
<dbReference type="InterPro" id="IPR029056">
    <property type="entry name" value="Ribokinase-like"/>
</dbReference>
<dbReference type="GO" id="GO:0033785">
    <property type="term" value="F:heptose 7-phosphate kinase activity"/>
    <property type="evidence" value="ECO:0007669"/>
    <property type="project" value="TreeGrafter"/>
</dbReference>
<dbReference type="PROSITE" id="PS00584">
    <property type="entry name" value="PFKB_KINASES_2"/>
    <property type="match status" value="1"/>
</dbReference>
<dbReference type="PANTHER" id="PTHR46969:SF1">
    <property type="entry name" value="BIFUNCTIONAL PROTEIN HLDE"/>
    <property type="match status" value="1"/>
</dbReference>
<dbReference type="RefSeq" id="WP_073001103.1">
    <property type="nucleotide sequence ID" value="NZ_FQUM01000004.1"/>
</dbReference>
<dbReference type="GO" id="GO:0033786">
    <property type="term" value="F:heptose-1-phosphate adenylyltransferase activity"/>
    <property type="evidence" value="ECO:0007669"/>
    <property type="project" value="TreeGrafter"/>
</dbReference>
<protein>
    <submittedName>
        <fullName evidence="4">RfaE bifunctional protein, domain I</fullName>
    </submittedName>
</protein>
<feature type="domain" description="Carbohydrate kinase PfkB" evidence="3">
    <location>
        <begin position="17"/>
        <end position="316"/>
    </location>
</feature>
<name>A0A1M5A077_9BACT</name>
<evidence type="ECO:0000313" key="4">
    <source>
        <dbReference type="EMBL" id="SHF23296.1"/>
    </source>
</evidence>
<evidence type="ECO:0000259" key="3">
    <source>
        <dbReference type="Pfam" id="PF00294"/>
    </source>
</evidence>
<dbReference type="Pfam" id="PF00294">
    <property type="entry name" value="PfkB"/>
    <property type="match status" value="1"/>
</dbReference>
<dbReference type="InterPro" id="IPR011611">
    <property type="entry name" value="PfkB_dom"/>
</dbReference>
<dbReference type="SFLD" id="SFLDS00003">
    <property type="entry name" value="Haloacid_Dehalogenase"/>
    <property type="match status" value="1"/>
</dbReference>
<organism evidence="4 5">
    <name type="scientific">Mariniphaga anaerophila</name>
    <dbReference type="NCBI Taxonomy" id="1484053"/>
    <lineage>
        <taxon>Bacteria</taxon>
        <taxon>Pseudomonadati</taxon>
        <taxon>Bacteroidota</taxon>
        <taxon>Bacteroidia</taxon>
        <taxon>Marinilabiliales</taxon>
        <taxon>Prolixibacteraceae</taxon>
        <taxon>Mariniphaga</taxon>
    </lineage>
</organism>
<evidence type="ECO:0000313" key="5">
    <source>
        <dbReference type="Proteomes" id="UP000184164"/>
    </source>
</evidence>
<dbReference type="EMBL" id="FQUM01000004">
    <property type="protein sequence ID" value="SHF23296.1"/>
    <property type="molecule type" value="Genomic_DNA"/>
</dbReference>
<dbReference type="GO" id="GO:0005829">
    <property type="term" value="C:cytosol"/>
    <property type="evidence" value="ECO:0007669"/>
    <property type="project" value="TreeGrafter"/>
</dbReference>
<keyword evidence="5" id="KW-1185">Reference proteome</keyword>
<keyword evidence="2" id="KW-0418">Kinase</keyword>
<dbReference type="Proteomes" id="UP000184164">
    <property type="component" value="Unassembled WGS sequence"/>
</dbReference>
<dbReference type="SUPFAM" id="SSF53613">
    <property type="entry name" value="Ribokinase-like"/>
    <property type="match status" value="1"/>
</dbReference>
<dbReference type="STRING" id="1484053.SAMN05444274_104119"/>
<proteinExistence type="predicted"/>